<accession>A0A3D2X278</accession>
<protein>
    <submittedName>
        <fullName evidence="1">Uncharacterized protein</fullName>
    </submittedName>
</protein>
<evidence type="ECO:0000313" key="1">
    <source>
        <dbReference type="EMBL" id="HCL01086.1"/>
    </source>
</evidence>
<gene>
    <name evidence="1" type="ORF">DHW61_01465</name>
</gene>
<dbReference type="AlphaFoldDB" id="A0A3D2X278"/>
<name>A0A3D2X278_9FIRM</name>
<dbReference type="Proteomes" id="UP000262969">
    <property type="component" value="Unassembled WGS sequence"/>
</dbReference>
<dbReference type="EMBL" id="DPVV01000056">
    <property type="protein sequence ID" value="HCL01086.1"/>
    <property type="molecule type" value="Genomic_DNA"/>
</dbReference>
<reference evidence="1 2" key="1">
    <citation type="journal article" date="2018" name="Nat. Biotechnol.">
        <title>A standardized bacterial taxonomy based on genome phylogeny substantially revises the tree of life.</title>
        <authorList>
            <person name="Parks D.H."/>
            <person name="Chuvochina M."/>
            <person name="Waite D.W."/>
            <person name="Rinke C."/>
            <person name="Skarshewski A."/>
            <person name="Chaumeil P.A."/>
            <person name="Hugenholtz P."/>
        </authorList>
    </citation>
    <scope>NUCLEOTIDE SEQUENCE [LARGE SCALE GENOMIC DNA]</scope>
    <source>
        <strain evidence="1">UBA11728</strain>
    </source>
</reference>
<sequence length="170" mass="19421">MEGVHTKEMEAKKPWIQPVNQYDYIATSNMISFMREGAGAVILSNPENSNTKISIEKTIYHNFSDAILSLEVFHNVEIPEDATTSEHYAPKDLSNYPQEPFCKLLSHENLAYHKDYCFLSSTINPYQSVDESMLKGMELTPGTNLAYIFHIVNQQPQTVISVTFHWTELT</sequence>
<evidence type="ECO:0000313" key="2">
    <source>
        <dbReference type="Proteomes" id="UP000262969"/>
    </source>
</evidence>
<comment type="caution">
    <text evidence="1">The sequence shown here is derived from an EMBL/GenBank/DDBJ whole genome shotgun (WGS) entry which is preliminary data.</text>
</comment>
<organism evidence="1 2">
    <name type="scientific">Lachnoclostridium phytofermentans</name>
    <dbReference type="NCBI Taxonomy" id="66219"/>
    <lineage>
        <taxon>Bacteria</taxon>
        <taxon>Bacillati</taxon>
        <taxon>Bacillota</taxon>
        <taxon>Clostridia</taxon>
        <taxon>Lachnospirales</taxon>
        <taxon>Lachnospiraceae</taxon>
    </lineage>
</organism>
<proteinExistence type="predicted"/>